<dbReference type="EMBL" id="BOOB01000049">
    <property type="protein sequence ID" value="GIH35722.1"/>
    <property type="molecule type" value="Genomic_DNA"/>
</dbReference>
<comment type="caution">
    <text evidence="3">The sequence shown here is derived from an EMBL/GenBank/DDBJ whole genome shotgun (WGS) entry which is preliminary data.</text>
</comment>
<sequence length="606" mass="65029">MPRASDFVRFLVTSTALIMLSPLLHGTATAAAKGDSGGTALLSAPPPGGKGKDRNTNRNRKRQSQHERQNGTQTQHALRDLTQVLAPLQKAVTGTGALPYNWQAVDGKAVTAGDLNAVRSVGDAPAGEEIAGPGERAPGDGRGDGRGDAPGDPRTDPADPADPPVVGAQPVPTPVPMRTTSPADFTLHWDDRNGPYTYDDLNERLRTDLRFSPPGYRYSTVSEVLAGSLPGGPFANRRCPAPVQDSGALVTPQGDRVRDVVDWFCLAPDDATGPWTPQGISGTWDSTAQGTAYDDTARAFVFSWHGPANDESRVTFLNEVPIGPFNHYQHVLLVNPFQAESGAVSFGPMRIHAGGVVWYHQYLLVADDNRQHPENNGILVFDLRDLFDLSLSAVSDIGTTGGPIGLRGGTYYTNGYRYILPLRGIWRPGITGVRCRSNSSPPCFGYLGLDRSTTPPSVLTGEWCDPREPTPTCRPAAGQAAPTGRVARYAMAPDAGVCDRGCLAYGADGSARATEAFTQPTPWTQGSVSWNGLYQFTVSNNRTATLGRRYEAVPGGQPTPHFAGRGVQDLYWHRSADPAQPPILWSLTEGEGVKNRILYGVDPWVR</sequence>
<feature type="chain" id="PRO_5045278089" description="Secreted protein" evidence="2">
    <location>
        <begin position="31"/>
        <end position="606"/>
    </location>
</feature>
<keyword evidence="4" id="KW-1185">Reference proteome</keyword>
<gene>
    <name evidence="3" type="ORF">Mam01_58860</name>
</gene>
<dbReference type="Proteomes" id="UP000651728">
    <property type="component" value="Unassembled WGS sequence"/>
</dbReference>
<proteinExistence type="predicted"/>
<feature type="region of interest" description="Disordered" evidence="1">
    <location>
        <begin position="123"/>
        <end position="191"/>
    </location>
</feature>
<organism evidence="3 4">
    <name type="scientific">Microbispora amethystogenes</name>
    <dbReference type="NCBI Taxonomy" id="1427754"/>
    <lineage>
        <taxon>Bacteria</taxon>
        <taxon>Bacillati</taxon>
        <taxon>Actinomycetota</taxon>
        <taxon>Actinomycetes</taxon>
        <taxon>Streptosporangiales</taxon>
        <taxon>Streptosporangiaceae</taxon>
        <taxon>Microbispora</taxon>
    </lineage>
</organism>
<feature type="compositionally biased region" description="Basic and acidic residues" evidence="1">
    <location>
        <begin position="137"/>
        <end position="157"/>
    </location>
</feature>
<evidence type="ECO:0008006" key="5">
    <source>
        <dbReference type="Google" id="ProtNLM"/>
    </source>
</evidence>
<evidence type="ECO:0000256" key="1">
    <source>
        <dbReference type="SAM" id="MobiDB-lite"/>
    </source>
</evidence>
<feature type="region of interest" description="Disordered" evidence="1">
    <location>
        <begin position="32"/>
        <end position="76"/>
    </location>
</feature>
<evidence type="ECO:0000313" key="3">
    <source>
        <dbReference type="EMBL" id="GIH35722.1"/>
    </source>
</evidence>
<protein>
    <recommendedName>
        <fullName evidence="5">Secreted protein</fullName>
    </recommendedName>
</protein>
<accession>A0ABQ4FLP2</accession>
<keyword evidence="2" id="KW-0732">Signal</keyword>
<evidence type="ECO:0000256" key="2">
    <source>
        <dbReference type="SAM" id="SignalP"/>
    </source>
</evidence>
<reference evidence="3 4" key="1">
    <citation type="submission" date="2021-01" db="EMBL/GenBank/DDBJ databases">
        <title>Whole genome shotgun sequence of Microbispora amethystogenes NBRC 101907.</title>
        <authorList>
            <person name="Komaki H."/>
            <person name="Tamura T."/>
        </authorList>
    </citation>
    <scope>NUCLEOTIDE SEQUENCE [LARGE SCALE GENOMIC DNA]</scope>
    <source>
        <strain evidence="3 4">NBRC 101907</strain>
    </source>
</reference>
<name>A0ABQ4FLP2_9ACTN</name>
<feature type="signal peptide" evidence="2">
    <location>
        <begin position="1"/>
        <end position="30"/>
    </location>
</feature>
<evidence type="ECO:0000313" key="4">
    <source>
        <dbReference type="Proteomes" id="UP000651728"/>
    </source>
</evidence>